<sequence length="91" mass="9764">MDRLSDAMRRALTGAAPCGTIREATRATERALIRRGLADAHIGIAERPARYTGIYGRTTTVYDAYLGACLTPAGRAAAQRLTQEGNQREGA</sequence>
<protein>
    <submittedName>
        <fullName evidence="1">Uncharacterized protein</fullName>
    </submittedName>
</protein>
<reference evidence="1 2" key="1">
    <citation type="submission" date="2021-01" db="EMBL/GenBank/DDBJ databases">
        <title>Whole genome shotgun sequence of Planobispora siamensis NBRC 107568.</title>
        <authorList>
            <person name="Komaki H."/>
            <person name="Tamura T."/>
        </authorList>
    </citation>
    <scope>NUCLEOTIDE SEQUENCE [LARGE SCALE GENOMIC DNA]</scope>
    <source>
        <strain evidence="1 2">NBRC 107568</strain>
    </source>
</reference>
<dbReference type="AlphaFoldDB" id="A0A8J3SM06"/>
<organism evidence="1 2">
    <name type="scientific">Planobispora siamensis</name>
    <dbReference type="NCBI Taxonomy" id="936338"/>
    <lineage>
        <taxon>Bacteria</taxon>
        <taxon>Bacillati</taxon>
        <taxon>Actinomycetota</taxon>
        <taxon>Actinomycetes</taxon>
        <taxon>Streptosporangiales</taxon>
        <taxon>Streptosporangiaceae</taxon>
        <taxon>Planobispora</taxon>
    </lineage>
</organism>
<proteinExistence type="predicted"/>
<evidence type="ECO:0000313" key="1">
    <source>
        <dbReference type="EMBL" id="GIH95322.1"/>
    </source>
</evidence>
<comment type="caution">
    <text evidence="1">The sequence shown here is derived from an EMBL/GenBank/DDBJ whole genome shotgun (WGS) entry which is preliminary data.</text>
</comment>
<dbReference type="Proteomes" id="UP000619788">
    <property type="component" value="Unassembled WGS sequence"/>
</dbReference>
<dbReference type="RefSeq" id="WP_204067418.1">
    <property type="nucleotide sequence ID" value="NZ_BOOJ01000052.1"/>
</dbReference>
<name>A0A8J3SM06_9ACTN</name>
<gene>
    <name evidence="1" type="ORF">Psi01_59520</name>
</gene>
<accession>A0A8J3SM06</accession>
<evidence type="ECO:0000313" key="2">
    <source>
        <dbReference type="Proteomes" id="UP000619788"/>
    </source>
</evidence>
<keyword evidence="2" id="KW-1185">Reference proteome</keyword>
<dbReference type="EMBL" id="BOOJ01000052">
    <property type="protein sequence ID" value="GIH95322.1"/>
    <property type="molecule type" value="Genomic_DNA"/>
</dbReference>